<dbReference type="Proteomes" id="UP001321543">
    <property type="component" value="Chromosome"/>
</dbReference>
<proteinExistence type="predicted"/>
<evidence type="ECO:0000313" key="3">
    <source>
        <dbReference type="Proteomes" id="UP001321543"/>
    </source>
</evidence>
<evidence type="ECO:0000259" key="1">
    <source>
        <dbReference type="SMART" id="SM00507"/>
    </source>
</evidence>
<accession>A0ABM8FTG7</accession>
<reference evidence="3" key="1">
    <citation type="journal article" date="2019" name="Int. J. Syst. Evol. Microbiol.">
        <title>The Global Catalogue of Microorganisms (GCM) 10K type strain sequencing project: providing services to taxonomists for standard genome sequencing and annotation.</title>
        <authorList>
            <consortium name="The Broad Institute Genomics Platform"/>
            <consortium name="The Broad Institute Genome Sequencing Center for Infectious Disease"/>
            <person name="Wu L."/>
            <person name="Ma J."/>
        </authorList>
    </citation>
    <scope>NUCLEOTIDE SEQUENCE [LARGE SCALE GENOMIC DNA]</scope>
    <source>
        <strain evidence="3">NBRC 106310</strain>
    </source>
</reference>
<dbReference type="InterPro" id="IPR003615">
    <property type="entry name" value="HNH_nuc"/>
</dbReference>
<gene>
    <name evidence="2" type="ORF">GCM10025863_14620</name>
</gene>
<dbReference type="CDD" id="cd00085">
    <property type="entry name" value="HNHc"/>
    <property type="match status" value="1"/>
</dbReference>
<name>A0ABM8FTG7_9MICO</name>
<evidence type="ECO:0000313" key="2">
    <source>
        <dbReference type="EMBL" id="BDZ38848.1"/>
    </source>
</evidence>
<organism evidence="2 3">
    <name type="scientific">Microbacterium suwonense</name>
    <dbReference type="NCBI Taxonomy" id="683047"/>
    <lineage>
        <taxon>Bacteria</taxon>
        <taxon>Bacillati</taxon>
        <taxon>Actinomycetota</taxon>
        <taxon>Actinomycetes</taxon>
        <taxon>Micrococcales</taxon>
        <taxon>Microbacteriaceae</taxon>
        <taxon>Microbacterium</taxon>
    </lineage>
</organism>
<keyword evidence="3" id="KW-1185">Reference proteome</keyword>
<protein>
    <recommendedName>
        <fullName evidence="1">HNH nuclease domain-containing protein</fullName>
    </recommendedName>
</protein>
<sequence>MLRAGALADAASVFGTRQAGVRIVQVVDTAAEAVSVRTEDYGLSLPFTAAVQHVCETGTVTVTVDSTGNPLDVGREHRLYTPRQRIALAIRDGGCRWKGCDRPASYCEAHHIDEWQADKGRTDIDRGILLCRHHHAQLHHNRWRITRDGKEDFLLHPPGDAPPIPLRPRAVLVAAWAGIDPPPKRFRPEAA</sequence>
<feature type="domain" description="HNH nuclease" evidence="1">
    <location>
        <begin position="83"/>
        <end position="136"/>
    </location>
</feature>
<dbReference type="EMBL" id="AP027728">
    <property type="protein sequence ID" value="BDZ38848.1"/>
    <property type="molecule type" value="Genomic_DNA"/>
</dbReference>
<dbReference type="SMART" id="SM00507">
    <property type="entry name" value="HNHc"/>
    <property type="match status" value="1"/>
</dbReference>